<dbReference type="AlphaFoldDB" id="A2BY57"/>
<dbReference type="SUPFAM" id="SSF141571">
    <property type="entry name" value="Pentapeptide repeat-like"/>
    <property type="match status" value="1"/>
</dbReference>
<evidence type="ECO:0000313" key="1">
    <source>
        <dbReference type="EMBL" id="ABM72718.1"/>
    </source>
</evidence>
<protein>
    <submittedName>
        <fullName evidence="1">Pentapeptide repeats</fullName>
    </submittedName>
</protein>
<accession>A2BY57</accession>
<dbReference type="PANTHER" id="PTHR47200">
    <property type="entry name" value="THYLAKOID LUMENAL 15 KDA PROTEIN 1, CHLOROPLASTIC"/>
    <property type="match status" value="1"/>
</dbReference>
<sequence>MVFFNLMSIEMVSIFSSLKKSFKRLLIFLPLIIGLLINPISANALYPSDPSSVDVLKDDLHGADLQNTEYVKYDLSNQDLGEANLQGAYMSVTTAKNSSFKGANMKDLIAYATRFDNADFSDANLTNGELMKSVFDGAIIDGADFTDANLDLKTRKSLCERATGTNSRTGVDTFESLECSGLKGYMPPKPKA</sequence>
<dbReference type="EMBL" id="CP000552">
    <property type="protein sequence ID" value="ABM72718.1"/>
    <property type="molecule type" value="Genomic_DNA"/>
</dbReference>
<dbReference type="PANTHER" id="PTHR47200:SF2">
    <property type="entry name" value="THYLAKOID LUMENAL 15 KDA PROTEIN 1, CHLOROPLASTIC"/>
    <property type="match status" value="1"/>
</dbReference>
<reference evidence="1 2" key="1">
    <citation type="journal article" date="2007" name="PLoS Genet.">
        <title>Patterns and implications of gene gain and loss in the evolution of Prochlorococcus.</title>
        <authorList>
            <person name="Kettler G.C."/>
            <person name="Martiny A.C."/>
            <person name="Huang K."/>
            <person name="Zucker J."/>
            <person name="Coleman M.L."/>
            <person name="Rodrigue S."/>
            <person name="Chen F."/>
            <person name="Lapidus A."/>
            <person name="Ferriera S."/>
            <person name="Johnson J."/>
            <person name="Steglich C."/>
            <person name="Church G.M."/>
            <person name="Richardson P."/>
            <person name="Chisholm S.W."/>
        </authorList>
    </citation>
    <scope>NUCLEOTIDE SEQUENCE [LARGE SCALE GENOMIC DNA]</scope>
    <source>
        <strain evidence="1 2">MIT 9515</strain>
    </source>
</reference>
<evidence type="ECO:0000313" key="2">
    <source>
        <dbReference type="Proteomes" id="UP000001589"/>
    </source>
</evidence>
<dbReference type="KEGG" id="pmc:P9515_15111"/>
<dbReference type="HOGENOM" id="CLU_066336_3_0_3"/>
<name>A2BY57_PROM5</name>
<dbReference type="Proteomes" id="UP000001589">
    <property type="component" value="Chromosome"/>
</dbReference>
<organism evidence="1 2">
    <name type="scientific">Prochlorococcus marinus (strain MIT 9515)</name>
    <dbReference type="NCBI Taxonomy" id="167542"/>
    <lineage>
        <taxon>Bacteria</taxon>
        <taxon>Bacillati</taxon>
        <taxon>Cyanobacteriota</taxon>
        <taxon>Cyanophyceae</taxon>
        <taxon>Synechococcales</taxon>
        <taxon>Prochlorococcaceae</taxon>
        <taxon>Prochlorococcus</taxon>
    </lineage>
</organism>
<dbReference type="OrthoDB" id="7872756at2"/>
<dbReference type="Gene3D" id="2.160.20.80">
    <property type="entry name" value="E3 ubiquitin-protein ligase SopA"/>
    <property type="match status" value="1"/>
</dbReference>
<dbReference type="InterPro" id="IPR044213">
    <property type="entry name" value="At2g44920-like"/>
</dbReference>
<dbReference type="eggNOG" id="COG1357">
    <property type="taxonomic scope" value="Bacteria"/>
</dbReference>
<dbReference type="InterPro" id="IPR001646">
    <property type="entry name" value="5peptide_repeat"/>
</dbReference>
<gene>
    <name evidence="1" type="ordered locus">P9515_15111</name>
</gene>
<proteinExistence type="predicted"/>
<dbReference type="Pfam" id="PF00805">
    <property type="entry name" value="Pentapeptide"/>
    <property type="match status" value="2"/>
</dbReference>
<dbReference type="STRING" id="167542.P9515_15111"/>